<reference evidence="1" key="2">
    <citation type="submission" date="2020-11" db="EMBL/GenBank/DDBJ databases">
        <authorList>
            <person name="McCartney M.A."/>
            <person name="Auch B."/>
            <person name="Kono T."/>
            <person name="Mallez S."/>
            <person name="Becker A."/>
            <person name="Gohl D.M."/>
            <person name="Silverstein K.A.T."/>
            <person name="Koren S."/>
            <person name="Bechman K.B."/>
            <person name="Herman A."/>
            <person name="Abrahante J.E."/>
            <person name="Garbe J."/>
        </authorList>
    </citation>
    <scope>NUCLEOTIDE SEQUENCE</scope>
    <source>
        <strain evidence="1">Duluth1</strain>
        <tissue evidence="1">Whole animal</tissue>
    </source>
</reference>
<sequence length="55" mass="6384">MLTCISHSAWESSSGNEMTSSFFTKKKRINVDIIQCFAQTNDSEEEETNNFYNRL</sequence>
<protein>
    <submittedName>
        <fullName evidence="1">Uncharacterized protein</fullName>
    </submittedName>
</protein>
<organism evidence="1 2">
    <name type="scientific">Dreissena polymorpha</name>
    <name type="common">Zebra mussel</name>
    <name type="synonym">Mytilus polymorpha</name>
    <dbReference type="NCBI Taxonomy" id="45954"/>
    <lineage>
        <taxon>Eukaryota</taxon>
        <taxon>Metazoa</taxon>
        <taxon>Spiralia</taxon>
        <taxon>Lophotrochozoa</taxon>
        <taxon>Mollusca</taxon>
        <taxon>Bivalvia</taxon>
        <taxon>Autobranchia</taxon>
        <taxon>Heteroconchia</taxon>
        <taxon>Euheterodonta</taxon>
        <taxon>Imparidentia</taxon>
        <taxon>Neoheterodontei</taxon>
        <taxon>Myida</taxon>
        <taxon>Dreissenoidea</taxon>
        <taxon>Dreissenidae</taxon>
        <taxon>Dreissena</taxon>
    </lineage>
</organism>
<dbReference type="Proteomes" id="UP000828390">
    <property type="component" value="Unassembled WGS sequence"/>
</dbReference>
<name>A0A9D4IJ05_DREPO</name>
<comment type="caution">
    <text evidence="1">The sequence shown here is derived from an EMBL/GenBank/DDBJ whole genome shotgun (WGS) entry which is preliminary data.</text>
</comment>
<dbReference type="EMBL" id="JAIWYP010000009">
    <property type="protein sequence ID" value="KAH3777366.1"/>
    <property type="molecule type" value="Genomic_DNA"/>
</dbReference>
<keyword evidence="2" id="KW-1185">Reference proteome</keyword>
<proteinExistence type="predicted"/>
<evidence type="ECO:0000313" key="1">
    <source>
        <dbReference type="EMBL" id="KAH3777366.1"/>
    </source>
</evidence>
<dbReference type="AlphaFoldDB" id="A0A9D4IJ05"/>
<evidence type="ECO:0000313" key="2">
    <source>
        <dbReference type="Proteomes" id="UP000828390"/>
    </source>
</evidence>
<gene>
    <name evidence="1" type="ORF">DPMN_178807</name>
</gene>
<accession>A0A9D4IJ05</accession>
<reference evidence="1" key="1">
    <citation type="journal article" date="2019" name="bioRxiv">
        <title>The Genome of the Zebra Mussel, Dreissena polymorpha: A Resource for Invasive Species Research.</title>
        <authorList>
            <person name="McCartney M.A."/>
            <person name="Auch B."/>
            <person name="Kono T."/>
            <person name="Mallez S."/>
            <person name="Zhang Y."/>
            <person name="Obille A."/>
            <person name="Becker A."/>
            <person name="Abrahante J.E."/>
            <person name="Garbe J."/>
            <person name="Badalamenti J.P."/>
            <person name="Herman A."/>
            <person name="Mangelson H."/>
            <person name="Liachko I."/>
            <person name="Sullivan S."/>
            <person name="Sone E.D."/>
            <person name="Koren S."/>
            <person name="Silverstein K.A.T."/>
            <person name="Beckman K.B."/>
            <person name="Gohl D.M."/>
        </authorList>
    </citation>
    <scope>NUCLEOTIDE SEQUENCE</scope>
    <source>
        <strain evidence="1">Duluth1</strain>
        <tissue evidence="1">Whole animal</tissue>
    </source>
</reference>